<dbReference type="RefSeq" id="WP_344335220.1">
    <property type="nucleotide sequence ID" value="NZ_BAAAPZ010000002.1"/>
</dbReference>
<feature type="domain" description="Helix-hairpin-helix DNA-binding motif class 1" evidence="3">
    <location>
        <begin position="262"/>
        <end position="281"/>
    </location>
</feature>
<comment type="caution">
    <text evidence="4">The sequence shown here is derived from an EMBL/GenBank/DDBJ whole genome shotgun (WGS) entry which is preliminary data.</text>
</comment>
<evidence type="ECO:0000256" key="1">
    <source>
        <dbReference type="SAM" id="MobiDB-lite"/>
    </source>
</evidence>
<dbReference type="InterPro" id="IPR004509">
    <property type="entry name" value="Competence_ComEA_HhH"/>
</dbReference>
<feature type="domain" description="Helix-hairpin-helix DNA-binding motif class 1" evidence="3">
    <location>
        <begin position="232"/>
        <end position="251"/>
    </location>
</feature>
<organism evidence="4 5">
    <name type="scientific">Brevibacterium salitolerans</name>
    <dbReference type="NCBI Taxonomy" id="1403566"/>
    <lineage>
        <taxon>Bacteria</taxon>
        <taxon>Bacillati</taxon>
        <taxon>Actinomycetota</taxon>
        <taxon>Actinomycetes</taxon>
        <taxon>Micrococcales</taxon>
        <taxon>Brevibacteriaceae</taxon>
        <taxon>Brevibacterium</taxon>
    </lineage>
</organism>
<feature type="region of interest" description="Disordered" evidence="1">
    <location>
        <begin position="91"/>
        <end position="117"/>
    </location>
</feature>
<dbReference type="InterPro" id="IPR019554">
    <property type="entry name" value="Soluble_ligand-bd"/>
</dbReference>
<dbReference type="Proteomes" id="UP001500984">
    <property type="component" value="Unassembled WGS sequence"/>
</dbReference>
<dbReference type="PANTHER" id="PTHR21180:SF32">
    <property type="entry name" value="ENDONUCLEASE_EXONUCLEASE_PHOSPHATASE FAMILY DOMAIN-CONTAINING PROTEIN 1"/>
    <property type="match status" value="1"/>
</dbReference>
<feature type="transmembrane region" description="Helical" evidence="2">
    <location>
        <begin position="59"/>
        <end position="78"/>
    </location>
</feature>
<feature type="compositionally biased region" description="Low complexity" evidence="1">
    <location>
        <begin position="103"/>
        <end position="112"/>
    </location>
</feature>
<accession>A0ABN2WEF3</accession>
<feature type="region of interest" description="Disordered" evidence="1">
    <location>
        <begin position="1"/>
        <end position="53"/>
    </location>
</feature>
<dbReference type="SUPFAM" id="SSF47781">
    <property type="entry name" value="RuvA domain 2-like"/>
    <property type="match status" value="1"/>
</dbReference>
<name>A0ABN2WEF3_9MICO</name>
<evidence type="ECO:0000313" key="5">
    <source>
        <dbReference type="Proteomes" id="UP001500984"/>
    </source>
</evidence>
<dbReference type="Pfam" id="PF12836">
    <property type="entry name" value="HHH_3"/>
    <property type="match status" value="1"/>
</dbReference>
<protein>
    <recommendedName>
        <fullName evidence="3">Helix-hairpin-helix DNA-binding motif class 1 domain-containing protein</fullName>
    </recommendedName>
</protein>
<feature type="compositionally biased region" description="Low complexity" evidence="1">
    <location>
        <begin position="198"/>
        <end position="209"/>
    </location>
</feature>
<feature type="compositionally biased region" description="Acidic residues" evidence="1">
    <location>
        <begin position="30"/>
        <end position="48"/>
    </location>
</feature>
<evidence type="ECO:0000256" key="2">
    <source>
        <dbReference type="SAM" id="Phobius"/>
    </source>
</evidence>
<dbReference type="NCBIfam" id="TIGR00426">
    <property type="entry name" value="competence protein ComEA helix-hairpin-helix repeat region"/>
    <property type="match status" value="1"/>
</dbReference>
<dbReference type="InterPro" id="IPR003583">
    <property type="entry name" value="Hlx-hairpin-Hlx_DNA-bd_motif"/>
</dbReference>
<dbReference type="PANTHER" id="PTHR21180">
    <property type="entry name" value="ENDONUCLEASE/EXONUCLEASE/PHOSPHATASE FAMILY DOMAIN-CONTAINING PROTEIN 1"/>
    <property type="match status" value="1"/>
</dbReference>
<dbReference type="EMBL" id="BAAAPZ010000002">
    <property type="protein sequence ID" value="GAA2090610.1"/>
    <property type="molecule type" value="Genomic_DNA"/>
</dbReference>
<gene>
    <name evidence="4" type="ORF">GCM10009823_07180</name>
</gene>
<keyword evidence="2" id="KW-0472">Membrane</keyword>
<evidence type="ECO:0000259" key="3">
    <source>
        <dbReference type="SMART" id="SM00278"/>
    </source>
</evidence>
<dbReference type="InterPro" id="IPR010994">
    <property type="entry name" value="RuvA_2-like"/>
</dbReference>
<keyword evidence="2" id="KW-1133">Transmembrane helix</keyword>
<keyword evidence="5" id="KW-1185">Reference proteome</keyword>
<dbReference type="Gene3D" id="3.10.560.10">
    <property type="entry name" value="Outer membrane lipoprotein wza domain like"/>
    <property type="match status" value="1"/>
</dbReference>
<dbReference type="Pfam" id="PF10531">
    <property type="entry name" value="SLBB"/>
    <property type="match status" value="1"/>
</dbReference>
<reference evidence="4 5" key="1">
    <citation type="journal article" date="2019" name="Int. J. Syst. Evol. Microbiol.">
        <title>The Global Catalogue of Microorganisms (GCM) 10K type strain sequencing project: providing services to taxonomists for standard genome sequencing and annotation.</title>
        <authorList>
            <consortium name="The Broad Institute Genomics Platform"/>
            <consortium name="The Broad Institute Genome Sequencing Center for Infectious Disease"/>
            <person name="Wu L."/>
            <person name="Ma J."/>
        </authorList>
    </citation>
    <scope>NUCLEOTIDE SEQUENCE [LARGE SCALE GENOMIC DNA]</scope>
    <source>
        <strain evidence="4 5">JCM 15900</strain>
    </source>
</reference>
<dbReference type="SMART" id="SM00278">
    <property type="entry name" value="HhH1"/>
    <property type="match status" value="2"/>
</dbReference>
<sequence length="284" mass="28164">MSPSPAERFSALLAASSDRGWTREPVPGEAWEDEDAWEDGEQAEADDPGEGRRLRPSTALVLLLLLAGAVAAVLLVFVPQMRPGQDDVVTALGEEAPGGEGPAGAEASAGEEPASDEDAGPLVVHVVGAVEREGVVELPAGARIADALEAAGGTDPSAQASALNLARPLADGEQVYVPTAAEVESGEFASPPDGSGAGQAAGEAGAASEAGGGAGAADGGTALIDLNTADGAALETLPGVGPVTAQAILDHREETGGFSSVEELLEVPGIGEATLGRLRDLVTV</sequence>
<proteinExistence type="predicted"/>
<dbReference type="InterPro" id="IPR051675">
    <property type="entry name" value="Endo/Exo/Phosphatase_dom_1"/>
</dbReference>
<keyword evidence="2" id="KW-0812">Transmembrane</keyword>
<dbReference type="Gene3D" id="1.10.150.320">
    <property type="entry name" value="Photosystem II 12 kDa extrinsic protein"/>
    <property type="match status" value="1"/>
</dbReference>
<evidence type="ECO:0000313" key="4">
    <source>
        <dbReference type="EMBL" id="GAA2090610.1"/>
    </source>
</evidence>
<feature type="region of interest" description="Disordered" evidence="1">
    <location>
        <begin position="185"/>
        <end position="214"/>
    </location>
</feature>